<dbReference type="RefSeq" id="WP_275229984.1">
    <property type="nucleotide sequence ID" value="NZ_JARESE010000065.1"/>
</dbReference>
<organism evidence="2 3">
    <name type="scientific">Novosphingobium album</name>
    <name type="common">ex Liu et al. 2023</name>
    <dbReference type="NCBI Taxonomy" id="3031130"/>
    <lineage>
        <taxon>Bacteria</taxon>
        <taxon>Pseudomonadati</taxon>
        <taxon>Pseudomonadota</taxon>
        <taxon>Alphaproteobacteria</taxon>
        <taxon>Sphingomonadales</taxon>
        <taxon>Sphingomonadaceae</taxon>
        <taxon>Novosphingobium</taxon>
    </lineage>
</organism>
<evidence type="ECO:0000313" key="2">
    <source>
        <dbReference type="EMBL" id="MDE8653864.1"/>
    </source>
</evidence>
<proteinExistence type="predicted"/>
<keyword evidence="3" id="KW-1185">Reference proteome</keyword>
<dbReference type="Gene3D" id="1.25.40.10">
    <property type="entry name" value="Tetratricopeptide repeat domain"/>
    <property type="match status" value="1"/>
</dbReference>
<evidence type="ECO:0008006" key="4">
    <source>
        <dbReference type="Google" id="ProtNLM"/>
    </source>
</evidence>
<dbReference type="EMBL" id="JARESE010000065">
    <property type="protein sequence ID" value="MDE8653864.1"/>
    <property type="molecule type" value="Genomic_DNA"/>
</dbReference>
<keyword evidence="1" id="KW-0732">Signal</keyword>
<accession>A0ABT5WVJ0</accession>
<evidence type="ECO:0000313" key="3">
    <source>
        <dbReference type="Proteomes" id="UP001216253"/>
    </source>
</evidence>
<protein>
    <recommendedName>
        <fullName evidence="4">Tetratricopeptide repeat protein</fullName>
    </recommendedName>
</protein>
<reference evidence="2 3" key="1">
    <citation type="submission" date="2023-03" db="EMBL/GenBank/DDBJ databases">
        <title>NovoSphingobium album sp. nov. isolated from polycyclic aromatic hydrocarbons- and heavy-metal polluted soil.</title>
        <authorList>
            <person name="Liu Z."/>
            <person name="Wang K."/>
        </authorList>
    </citation>
    <scope>NUCLEOTIDE SEQUENCE [LARGE SCALE GENOMIC DNA]</scope>
    <source>
        <strain evidence="2 3">H3SJ31-1</strain>
    </source>
</reference>
<evidence type="ECO:0000256" key="1">
    <source>
        <dbReference type="SAM" id="SignalP"/>
    </source>
</evidence>
<dbReference type="InterPro" id="IPR011990">
    <property type="entry name" value="TPR-like_helical_dom_sf"/>
</dbReference>
<comment type="caution">
    <text evidence="2">The sequence shown here is derived from an EMBL/GenBank/DDBJ whole genome shotgun (WGS) entry which is preliminary data.</text>
</comment>
<dbReference type="Proteomes" id="UP001216253">
    <property type="component" value="Unassembled WGS sequence"/>
</dbReference>
<name>A0ABT5WVJ0_9SPHN</name>
<feature type="signal peptide" evidence="1">
    <location>
        <begin position="1"/>
        <end position="23"/>
    </location>
</feature>
<feature type="chain" id="PRO_5046862626" description="Tetratricopeptide repeat protein" evidence="1">
    <location>
        <begin position="24"/>
        <end position="452"/>
    </location>
</feature>
<sequence length="452" mass="46640">MARKYLISRVALALALSGGMATAALPAMAAAKEKEKAPKIAFSKEFAAAAGDLDKVVGAAPQNAAVTAASEKLRTAQTPEAKAAAAAEVDAALGGAKAKLAAASTVATTPGDKIKLGELTRNVGVLLADPAMQHSGLVTMLQSGALLPENTGQVQYLAGITAYQTGDYAGATNYLKQAKDGGYADKDGLIDRVLADAYKRTGNTGAALALAQQEIAAARAAGTKPTDTAIRTALQAAYDAKQTSAAIDLAIELAKDYPNAKSWTSSISVVRALSGLQGQDNLDLMRLMARTNSMNDKRDYLEYLQNADPRRLPGETLKVIDAGIAAGKLTSADVAEYRQIASSRLAADKASLASLERDARSGSASAATATGAADAFLSYDEPAKAEELYKAALTKPGVDKDRALTRLGIAQVDQGKIADAQQTFAQVGGTRTVIARLWSAYAESKASGATAQ</sequence>
<gene>
    <name evidence="2" type="ORF">PYV00_19415</name>
</gene>